<dbReference type="Proteomes" id="UP001215598">
    <property type="component" value="Unassembled WGS sequence"/>
</dbReference>
<gene>
    <name evidence="1" type="ORF">B0H16DRAFT_1828634</name>
</gene>
<proteinExistence type="predicted"/>
<keyword evidence="2" id="KW-1185">Reference proteome</keyword>
<reference evidence="1" key="1">
    <citation type="submission" date="2023-03" db="EMBL/GenBank/DDBJ databases">
        <title>Massive genome expansion in bonnet fungi (Mycena s.s.) driven by repeated elements and novel gene families across ecological guilds.</title>
        <authorList>
            <consortium name="Lawrence Berkeley National Laboratory"/>
            <person name="Harder C.B."/>
            <person name="Miyauchi S."/>
            <person name="Viragh M."/>
            <person name="Kuo A."/>
            <person name="Thoen E."/>
            <person name="Andreopoulos B."/>
            <person name="Lu D."/>
            <person name="Skrede I."/>
            <person name="Drula E."/>
            <person name="Henrissat B."/>
            <person name="Morin E."/>
            <person name="Kohler A."/>
            <person name="Barry K."/>
            <person name="LaButti K."/>
            <person name="Morin E."/>
            <person name="Salamov A."/>
            <person name="Lipzen A."/>
            <person name="Mereny Z."/>
            <person name="Hegedus B."/>
            <person name="Baldrian P."/>
            <person name="Stursova M."/>
            <person name="Weitz H."/>
            <person name="Taylor A."/>
            <person name="Grigoriev I.V."/>
            <person name="Nagy L.G."/>
            <person name="Martin F."/>
            <person name="Kauserud H."/>
        </authorList>
    </citation>
    <scope>NUCLEOTIDE SEQUENCE</scope>
    <source>
        <strain evidence="1">CBHHK182m</strain>
    </source>
</reference>
<name>A0AAD7J396_9AGAR</name>
<accession>A0AAD7J396</accession>
<comment type="caution">
    <text evidence="1">The sequence shown here is derived from an EMBL/GenBank/DDBJ whole genome shotgun (WGS) entry which is preliminary data.</text>
</comment>
<dbReference type="EMBL" id="JARKIB010000049">
    <property type="protein sequence ID" value="KAJ7755431.1"/>
    <property type="molecule type" value="Genomic_DNA"/>
</dbReference>
<dbReference type="SUPFAM" id="SSF52047">
    <property type="entry name" value="RNI-like"/>
    <property type="match status" value="1"/>
</dbReference>
<evidence type="ECO:0000313" key="1">
    <source>
        <dbReference type="EMBL" id="KAJ7755431.1"/>
    </source>
</evidence>
<evidence type="ECO:0008006" key="3">
    <source>
        <dbReference type="Google" id="ProtNLM"/>
    </source>
</evidence>
<organism evidence="1 2">
    <name type="scientific">Mycena metata</name>
    <dbReference type="NCBI Taxonomy" id="1033252"/>
    <lineage>
        <taxon>Eukaryota</taxon>
        <taxon>Fungi</taxon>
        <taxon>Dikarya</taxon>
        <taxon>Basidiomycota</taxon>
        <taxon>Agaricomycotina</taxon>
        <taxon>Agaricomycetes</taxon>
        <taxon>Agaricomycetidae</taxon>
        <taxon>Agaricales</taxon>
        <taxon>Marasmiineae</taxon>
        <taxon>Mycenaceae</taxon>
        <taxon>Mycena</taxon>
    </lineage>
</organism>
<sequence>MSLSSFESVACPRCGFPELAPQIVIVEPISTPPEYLRSNHLPPDSIIASARREVAAAETGIAFIEETMSDLERVLAQLRLRRQGLHNFITDHRRVLAPIRRLPAELLSEIFSHCVQRDAYEWDPTRNMEWILVQVSRAWRAVSISMPQIWSCISISYESAPKNIDLKAALLLQLERSAHCPLTVDFHLDFGFCSPERRISVLEALFSARGRWQCVNIHLTEAEFSHFRSHTLFPKLTKLGLGINSSKDECTFDSIFQATPALQELYYKGRTDDDWISRARPVTSLSQIQCFPLSQLRRLDLLDLAYYPSELLSVLGLACNILDLRLRACFGLSAAQVDPKTLPNLVSLDVAECDSTILGFIITPILRRLTISLFRYTPSGISDDLVSFMTRTGPSLTDLTLRQAPARGDLLELLALAPHLTRLSMERMITPIGLDFIKGLTCGLGERNLVLHVVSLELTGFFSHVDSLLAMLTSRCISGTLRSARIGGAEHLADIQERLLALGLNLVDLRKS</sequence>
<protein>
    <recommendedName>
        <fullName evidence="3">F-box domain-containing protein</fullName>
    </recommendedName>
</protein>
<evidence type="ECO:0000313" key="2">
    <source>
        <dbReference type="Proteomes" id="UP001215598"/>
    </source>
</evidence>
<dbReference type="Gene3D" id="3.80.10.10">
    <property type="entry name" value="Ribonuclease Inhibitor"/>
    <property type="match status" value="1"/>
</dbReference>
<dbReference type="AlphaFoldDB" id="A0AAD7J396"/>
<dbReference type="InterPro" id="IPR032675">
    <property type="entry name" value="LRR_dom_sf"/>
</dbReference>